<comment type="caution">
    <text evidence="3">The sequence shown here is derived from an EMBL/GenBank/DDBJ whole genome shotgun (WGS) entry which is preliminary data.</text>
</comment>
<dbReference type="Proteomes" id="UP000186817">
    <property type="component" value="Unassembled WGS sequence"/>
</dbReference>
<feature type="compositionally biased region" description="Polar residues" evidence="1">
    <location>
        <begin position="135"/>
        <end position="147"/>
    </location>
</feature>
<keyword evidence="4" id="KW-1185">Reference proteome</keyword>
<reference evidence="3 4" key="1">
    <citation type="submission" date="2016-02" db="EMBL/GenBank/DDBJ databases">
        <title>Genome analysis of coral dinoflagellate symbionts highlights evolutionary adaptations to a symbiotic lifestyle.</title>
        <authorList>
            <person name="Aranda M."/>
            <person name="Li Y."/>
            <person name="Liew Y.J."/>
            <person name="Baumgarten S."/>
            <person name="Simakov O."/>
            <person name="Wilson M."/>
            <person name="Piel J."/>
            <person name="Ashoor H."/>
            <person name="Bougouffa S."/>
            <person name="Bajic V.B."/>
            <person name="Ryu T."/>
            <person name="Ravasi T."/>
            <person name="Bayer T."/>
            <person name="Micklem G."/>
            <person name="Kim H."/>
            <person name="Bhak J."/>
            <person name="Lajeunesse T.C."/>
            <person name="Voolstra C.R."/>
        </authorList>
    </citation>
    <scope>NUCLEOTIDE SEQUENCE [LARGE SCALE GENOMIC DNA]</scope>
    <source>
        <strain evidence="3 4">CCMP2467</strain>
    </source>
</reference>
<name>A0A1Q9CJI2_SYMMI</name>
<sequence>MATDGASGDRYLPPSTEFLFLLAHVEAALGTGCLEEDGDAEMQMAKASSYARALTARLQLWDGLSANLLEQYHTRIELLSHAVDLAKKSKLAECPEAELEAISMQGQSGSVHNEDDNSPLPDHATAFPPSISKADGSSRSNAPQSVQKLPWRAAGRSSVSRFSSTGNAARSNLESEMSDLAEGMKGAANTFLKTLQKDNKRLEDMQSAQQRSLDSVSSHAEKGKKMLRSGQLSFLCTMLLVGISVAIFCAMIPFIIFT</sequence>
<organism evidence="3 4">
    <name type="scientific">Symbiodinium microadriaticum</name>
    <name type="common">Dinoflagellate</name>
    <name type="synonym">Zooxanthella microadriatica</name>
    <dbReference type="NCBI Taxonomy" id="2951"/>
    <lineage>
        <taxon>Eukaryota</taxon>
        <taxon>Sar</taxon>
        <taxon>Alveolata</taxon>
        <taxon>Dinophyceae</taxon>
        <taxon>Suessiales</taxon>
        <taxon>Symbiodiniaceae</taxon>
        <taxon>Symbiodinium</taxon>
    </lineage>
</organism>
<keyword evidence="2" id="KW-0812">Transmembrane</keyword>
<evidence type="ECO:0000256" key="2">
    <source>
        <dbReference type="SAM" id="Phobius"/>
    </source>
</evidence>
<feature type="transmembrane region" description="Helical" evidence="2">
    <location>
        <begin position="232"/>
        <end position="256"/>
    </location>
</feature>
<evidence type="ECO:0000256" key="1">
    <source>
        <dbReference type="SAM" id="MobiDB-lite"/>
    </source>
</evidence>
<feature type="region of interest" description="Disordered" evidence="1">
    <location>
        <begin position="104"/>
        <end position="153"/>
    </location>
</feature>
<dbReference type="AlphaFoldDB" id="A0A1Q9CJI2"/>
<keyword evidence="2" id="KW-1133">Transmembrane helix</keyword>
<evidence type="ECO:0000313" key="3">
    <source>
        <dbReference type="EMBL" id="OLP83027.1"/>
    </source>
</evidence>
<evidence type="ECO:0000313" key="4">
    <source>
        <dbReference type="Proteomes" id="UP000186817"/>
    </source>
</evidence>
<dbReference type="OrthoDB" id="414461at2759"/>
<accession>A0A1Q9CJI2</accession>
<dbReference type="EMBL" id="LSRX01001149">
    <property type="protein sequence ID" value="OLP83027.1"/>
    <property type="molecule type" value="Genomic_DNA"/>
</dbReference>
<protein>
    <submittedName>
        <fullName evidence="3">Uncharacterized protein</fullName>
    </submittedName>
</protein>
<proteinExistence type="predicted"/>
<gene>
    <name evidence="3" type="ORF">AK812_SmicGene36266</name>
</gene>
<keyword evidence="2" id="KW-0472">Membrane</keyword>